<comment type="caution">
    <text evidence="1">The sequence shown here is derived from an EMBL/GenBank/DDBJ whole genome shotgun (WGS) entry which is preliminary data.</text>
</comment>
<protein>
    <submittedName>
        <fullName evidence="1">Uncharacterized protein</fullName>
    </submittedName>
</protein>
<evidence type="ECO:0000313" key="2">
    <source>
        <dbReference type="Proteomes" id="UP000812672"/>
    </source>
</evidence>
<proteinExistence type="predicted"/>
<dbReference type="EMBL" id="JAHLZF010000005">
    <property type="protein sequence ID" value="MBU6080342.1"/>
    <property type="molecule type" value="Genomic_DNA"/>
</dbReference>
<name>A0ABS6GMK5_9BACI</name>
<accession>A0ABS6GMK5</accession>
<sequence>MIYRKKANFPYPVFSNDSLSYINNYFNLDVNVIEKSDSYYFDIDFEIESEFINQLIRNDQAQLVFIIQSKDNKFFHLKANQHRISIPKSRISLNKRTSIQLHIQALNTISFADNNELNNFYHVIKDEIVVPQYSLLGYSNVVLFDGSIKKPYDLFSKNLDENLNSEIKIELGQETIVIHYKKPEFYFQHYSKSNMLNNAYIYAGLTKALQSFIFNNGEDGDVELEEINEPDGSLDLKLYQLMINKNINNINLDNIDEVIYKVTDRVIEKYSGALEELLNRGDSTAS</sequence>
<dbReference type="Proteomes" id="UP000812672">
    <property type="component" value="Unassembled WGS sequence"/>
</dbReference>
<organism evidence="1 2">
    <name type="scientific">Allobacillus halotolerans</name>
    <dbReference type="NCBI Taxonomy" id="570278"/>
    <lineage>
        <taxon>Bacteria</taxon>
        <taxon>Bacillati</taxon>
        <taxon>Bacillota</taxon>
        <taxon>Bacilli</taxon>
        <taxon>Bacillales</taxon>
        <taxon>Bacillaceae</taxon>
        <taxon>Allobacillus</taxon>
    </lineage>
</organism>
<evidence type="ECO:0000313" key="1">
    <source>
        <dbReference type="EMBL" id="MBU6080342.1"/>
    </source>
</evidence>
<reference evidence="1 2" key="1">
    <citation type="journal article" date="2011" name="Int. J. Syst. Evol. Microbiol.">
        <title>Allobacillus halotolerans gen. nov., sp. nov. isolated from shrimp paste.</title>
        <authorList>
            <person name="Sheu S.Y."/>
            <person name="Arun A.B."/>
            <person name="Jiang S.R."/>
            <person name="Young C.C."/>
            <person name="Chen W.M."/>
        </authorList>
    </citation>
    <scope>NUCLEOTIDE SEQUENCE [LARGE SCALE GENOMIC DNA]</scope>
    <source>
        <strain evidence="1 2">LMG 24826</strain>
    </source>
</reference>
<gene>
    <name evidence="1" type="ORF">KQ486_04880</name>
</gene>
<dbReference type="RefSeq" id="WP_216686942.1">
    <property type="nucleotide sequence ID" value="NZ_CAUPKR010000004.1"/>
</dbReference>
<keyword evidence="2" id="KW-1185">Reference proteome</keyword>